<dbReference type="EMBL" id="MW394391">
    <property type="protein sequence ID" value="QQV92311.1"/>
    <property type="molecule type" value="Genomic_DNA"/>
</dbReference>
<protein>
    <submittedName>
        <fullName evidence="1">Uncharacterized protein</fullName>
    </submittedName>
</protein>
<name>A0A7U0GBS8_9CAUD</name>
<reference evidence="1 2" key="1">
    <citation type="submission" date="2020-12" db="EMBL/GenBank/DDBJ databases">
        <title>Genomic characterization of four novel bacteriophages infecting Klebsiella pneumoniae.</title>
        <authorList>
            <person name="Estrada Bonilla B."/>
            <person name="Costa A.R."/>
            <person name="van Rossum T."/>
            <person name="Hagedoorn S."/>
            <person name="Wallinga H."/>
            <person name="Xiao M."/>
            <person name="Song W."/>
            <person name="Haas P.-J."/>
            <person name="Nobrega F.L."/>
            <person name="Brouns S.J.J."/>
        </authorList>
    </citation>
    <scope>NUCLEOTIDE SEQUENCE [LARGE SCALE GENOMIC DNA]</scope>
</reference>
<evidence type="ECO:0000313" key="1">
    <source>
        <dbReference type="EMBL" id="QQV92311.1"/>
    </source>
</evidence>
<keyword evidence="2" id="KW-1185">Reference proteome</keyword>
<gene>
    <name evidence="1" type="ORF">vBKpMFBKp24_289</name>
</gene>
<evidence type="ECO:0000313" key="2">
    <source>
        <dbReference type="Proteomes" id="UP000596381"/>
    </source>
</evidence>
<dbReference type="Proteomes" id="UP000596381">
    <property type="component" value="Segment"/>
</dbReference>
<organism evidence="1 2">
    <name type="scientific">Klebsiella phage vB_KpM_FBKp24</name>
    <dbReference type="NCBI Taxonomy" id="2801834"/>
    <lineage>
        <taxon>Viruses</taxon>
        <taxon>Duplodnaviria</taxon>
        <taxon>Heunggongvirae</taxon>
        <taxon>Uroviricota</taxon>
        <taxon>Caudoviricetes</taxon>
        <taxon>Chimalliviridae</taxon>
        <taxon>Maaswegvirus</taxon>
        <taxon>Maaswegvirus Kp24</taxon>
    </lineage>
</organism>
<accession>A0A7U0GBS8</accession>
<sequence length="92" mass="11092">MAIDNSDLNALLSQVLVKVTWTSKRKIIKARKLMSPILLFLDTAERWFDYNIKQLHLIYRIENNYWGPMRKYILRKTYAYNKVAPDDFRPKQ</sequence>
<proteinExistence type="predicted"/>